<comment type="similarity">
    <text evidence="1">Belongs to the UPF0251 family.</text>
</comment>
<dbReference type="Gene3D" id="1.10.10.10">
    <property type="entry name" value="Winged helix-like DNA-binding domain superfamily/Winged helix DNA-binding domain"/>
    <property type="match status" value="1"/>
</dbReference>
<gene>
    <name evidence="2" type="ORF">OD355_04080</name>
</gene>
<dbReference type="PANTHER" id="PTHR37478">
    <property type="match status" value="1"/>
</dbReference>
<dbReference type="PANTHER" id="PTHR37478:SF2">
    <property type="entry name" value="UPF0251 PROTEIN TK0562"/>
    <property type="match status" value="1"/>
</dbReference>
<organism evidence="2 3">
    <name type="scientific">Haoranjiania flava</name>
    <dbReference type="NCBI Taxonomy" id="1856322"/>
    <lineage>
        <taxon>Bacteria</taxon>
        <taxon>Pseudomonadati</taxon>
        <taxon>Bacteroidota</taxon>
        <taxon>Chitinophagia</taxon>
        <taxon>Chitinophagales</taxon>
        <taxon>Chitinophagaceae</taxon>
        <taxon>Haoranjiania</taxon>
    </lineage>
</organism>
<evidence type="ECO:0000313" key="3">
    <source>
        <dbReference type="Proteomes" id="UP001209317"/>
    </source>
</evidence>
<accession>A0AAE3IKY4</accession>
<proteinExistence type="inferred from homology"/>
<dbReference type="AlphaFoldDB" id="A0AAE3IKY4"/>
<dbReference type="InterPro" id="IPR036388">
    <property type="entry name" value="WH-like_DNA-bd_sf"/>
</dbReference>
<dbReference type="EMBL" id="JAOTPL010000004">
    <property type="protein sequence ID" value="MCU7693693.1"/>
    <property type="molecule type" value="Genomic_DNA"/>
</dbReference>
<dbReference type="RefSeq" id="WP_263037180.1">
    <property type="nucleotide sequence ID" value="NZ_JAOTPL010000004.1"/>
</dbReference>
<comment type="caution">
    <text evidence="2">The sequence shown here is derived from an EMBL/GenBank/DDBJ whole genome shotgun (WGS) entry which is preliminary data.</text>
</comment>
<protein>
    <submittedName>
        <fullName evidence="2">DUF134 domain-containing protein</fullName>
    </submittedName>
</protein>
<dbReference type="InterPro" id="IPR002852">
    <property type="entry name" value="UPF0251"/>
</dbReference>
<reference evidence="2" key="1">
    <citation type="submission" date="2022-10" db="EMBL/GenBank/DDBJ databases">
        <authorList>
            <person name="Kim H.S."/>
            <person name="Kim J.-S."/>
            <person name="Suh M.K."/>
            <person name="Eom M.K."/>
            <person name="Lee J.-S."/>
        </authorList>
    </citation>
    <scope>NUCLEOTIDE SEQUENCE</scope>
    <source>
        <strain evidence="2">LIP-5</strain>
    </source>
</reference>
<dbReference type="Pfam" id="PF02001">
    <property type="entry name" value="DUF134"/>
    <property type="match status" value="1"/>
</dbReference>
<evidence type="ECO:0000313" key="2">
    <source>
        <dbReference type="EMBL" id="MCU7693693.1"/>
    </source>
</evidence>
<evidence type="ECO:0000256" key="1">
    <source>
        <dbReference type="ARBA" id="ARBA00009350"/>
    </source>
</evidence>
<sequence>MGRRKKTRVIHMAPHIAGFTPWGGKRKSTGRVIILFEEYEAINLCDYELLSQAEAAEVMGISRPTFTRIYETCRRKIARAMVEGCEIIFEEGNTYTGNWHECKSCGISFTITADVRPQCPVCKTGLTDYIDTHIA</sequence>
<dbReference type="Proteomes" id="UP001209317">
    <property type="component" value="Unassembled WGS sequence"/>
</dbReference>
<name>A0AAE3IKY4_9BACT</name>
<keyword evidence="3" id="KW-1185">Reference proteome</keyword>